<evidence type="ECO:0000313" key="2">
    <source>
        <dbReference type="EMBL" id="KAA1105895.1"/>
    </source>
</evidence>
<dbReference type="Proteomes" id="UP000325313">
    <property type="component" value="Unassembled WGS sequence"/>
</dbReference>
<dbReference type="EMBL" id="VSWC01000040">
    <property type="protein sequence ID" value="KAA1105895.1"/>
    <property type="molecule type" value="Genomic_DNA"/>
</dbReference>
<dbReference type="EMBL" id="VDEP01000240">
    <property type="protein sequence ID" value="KAA1121030.1"/>
    <property type="molecule type" value="Genomic_DNA"/>
</dbReference>
<evidence type="ECO:0000313" key="3">
    <source>
        <dbReference type="EMBL" id="KAA1121030.1"/>
    </source>
</evidence>
<comment type="caution">
    <text evidence="3">The sequence shown here is derived from an EMBL/GenBank/DDBJ whole genome shotgun (WGS) entry which is preliminary data.</text>
</comment>
<organism evidence="3 5">
    <name type="scientific">Puccinia graminis f. sp. tritici</name>
    <dbReference type="NCBI Taxonomy" id="56615"/>
    <lineage>
        <taxon>Eukaryota</taxon>
        <taxon>Fungi</taxon>
        <taxon>Dikarya</taxon>
        <taxon>Basidiomycota</taxon>
        <taxon>Pucciniomycotina</taxon>
        <taxon>Pucciniomycetes</taxon>
        <taxon>Pucciniales</taxon>
        <taxon>Pucciniaceae</taxon>
        <taxon>Puccinia</taxon>
    </lineage>
</organism>
<dbReference type="Proteomes" id="UP000324748">
    <property type="component" value="Unassembled WGS sequence"/>
</dbReference>
<gene>
    <name evidence="2" type="ORF">PGT21_023493</name>
    <name evidence="3" type="ORF">PGTUg99_027915</name>
</gene>
<protein>
    <submittedName>
        <fullName evidence="3">Uncharacterized protein</fullName>
    </submittedName>
</protein>
<dbReference type="OrthoDB" id="10319484at2759"/>
<feature type="signal peptide" evidence="1">
    <location>
        <begin position="1"/>
        <end position="23"/>
    </location>
</feature>
<reference evidence="4 5" key="1">
    <citation type="submission" date="2019-05" db="EMBL/GenBank/DDBJ databases">
        <title>Emergence of the Ug99 lineage of the wheat stem rust pathogen through somatic hybridization.</title>
        <authorList>
            <person name="Li F."/>
            <person name="Upadhyaya N.M."/>
            <person name="Sperschneider J."/>
            <person name="Matny O."/>
            <person name="Nguyen-Phuc H."/>
            <person name="Mago R."/>
            <person name="Raley C."/>
            <person name="Miller M.E."/>
            <person name="Silverstein K.A.T."/>
            <person name="Henningsen E."/>
            <person name="Hirsch C.D."/>
            <person name="Visser B."/>
            <person name="Pretorius Z.A."/>
            <person name="Steffenson B.J."/>
            <person name="Schwessinger B."/>
            <person name="Dodds P.N."/>
            <person name="Figueroa M."/>
        </authorList>
    </citation>
    <scope>NUCLEOTIDE SEQUENCE [LARGE SCALE GENOMIC DNA]</scope>
    <source>
        <strain evidence="2">21-0</strain>
        <strain evidence="3 5">Ug99</strain>
    </source>
</reference>
<evidence type="ECO:0000313" key="5">
    <source>
        <dbReference type="Proteomes" id="UP000325313"/>
    </source>
</evidence>
<evidence type="ECO:0000313" key="4">
    <source>
        <dbReference type="Proteomes" id="UP000324748"/>
    </source>
</evidence>
<sequence length="111" mass="12290">MKLTNNTLSSSILLALSISRALAKDPDFRKGSKMFPVYCREIDTHPVPYGVQLLTGKSYYPSYSPIPSENPVPGVFTINEDYLAVCCIRRAPPRQLMDLKTCNAAKRIPGA</sequence>
<proteinExistence type="predicted"/>
<feature type="chain" id="PRO_5033845281" evidence="1">
    <location>
        <begin position="24"/>
        <end position="111"/>
    </location>
</feature>
<keyword evidence="4" id="KW-1185">Reference proteome</keyword>
<keyword evidence="1" id="KW-0732">Signal</keyword>
<evidence type="ECO:0000256" key="1">
    <source>
        <dbReference type="SAM" id="SignalP"/>
    </source>
</evidence>
<name>A0A5B0R676_PUCGR</name>
<dbReference type="AlphaFoldDB" id="A0A5B0R676"/>
<accession>A0A5B0R676</accession>